<dbReference type="EMBL" id="BK032639">
    <property type="protein sequence ID" value="DAF52582.1"/>
    <property type="molecule type" value="Genomic_DNA"/>
</dbReference>
<proteinExistence type="predicted"/>
<organism evidence="2">
    <name type="scientific">Siphoviridae sp. ctAjZ17</name>
    <dbReference type="NCBI Taxonomy" id="2827797"/>
    <lineage>
        <taxon>Viruses</taxon>
        <taxon>Duplodnaviria</taxon>
        <taxon>Heunggongvirae</taxon>
        <taxon>Uroviricota</taxon>
        <taxon>Caudoviricetes</taxon>
    </lineage>
</organism>
<accession>A0A8S5SNP8</accession>
<dbReference type="Pfam" id="PF04448">
    <property type="entry name" value="DUF551"/>
    <property type="match status" value="1"/>
</dbReference>
<dbReference type="InterPro" id="IPR007539">
    <property type="entry name" value="DUF551"/>
</dbReference>
<reference evidence="2" key="1">
    <citation type="journal article" date="2021" name="Proc. Natl. Acad. Sci. U.S.A.">
        <title>A Catalog of Tens of Thousands of Viruses from Human Metagenomes Reveals Hidden Associations with Chronic Diseases.</title>
        <authorList>
            <person name="Tisza M.J."/>
            <person name="Buck C.B."/>
        </authorList>
    </citation>
    <scope>NUCLEOTIDE SEQUENCE</scope>
    <source>
        <strain evidence="2">CtAjZ17</strain>
    </source>
</reference>
<name>A0A8S5SNP8_9CAUD</name>
<protein>
    <recommendedName>
        <fullName evidence="1">DUF551 domain-containing protein</fullName>
    </recommendedName>
</protein>
<evidence type="ECO:0000313" key="2">
    <source>
        <dbReference type="EMBL" id="DAF52582.1"/>
    </source>
</evidence>
<sequence length="139" mass="16093">MNRLTEKKEHGERSLKGVDWQQLYVGQTITQEVKEKLLAALFKLLHYENSGLRPDEVRELAENNGWILASEKMPAKDGRYLVTFKHDTEAYLVGYGSCQRTVLGYPIGHGWYNLQTADYYAKDSIIAWRPLPKAYKKDK</sequence>
<evidence type="ECO:0000259" key="1">
    <source>
        <dbReference type="Pfam" id="PF04448"/>
    </source>
</evidence>
<feature type="domain" description="DUF551" evidence="1">
    <location>
        <begin position="65"/>
        <end position="134"/>
    </location>
</feature>